<name>A0A6P9ERK5_JUGRE</name>
<organism evidence="3 4">
    <name type="scientific">Juglans regia</name>
    <name type="common">English walnut</name>
    <dbReference type="NCBI Taxonomy" id="51240"/>
    <lineage>
        <taxon>Eukaryota</taxon>
        <taxon>Viridiplantae</taxon>
        <taxon>Streptophyta</taxon>
        <taxon>Embryophyta</taxon>
        <taxon>Tracheophyta</taxon>
        <taxon>Spermatophyta</taxon>
        <taxon>Magnoliopsida</taxon>
        <taxon>eudicotyledons</taxon>
        <taxon>Gunneridae</taxon>
        <taxon>Pentapetalae</taxon>
        <taxon>rosids</taxon>
        <taxon>fabids</taxon>
        <taxon>Fagales</taxon>
        <taxon>Juglandaceae</taxon>
        <taxon>Juglans</taxon>
    </lineage>
</organism>
<feature type="compositionally biased region" description="Acidic residues" evidence="1">
    <location>
        <begin position="407"/>
        <end position="422"/>
    </location>
</feature>
<dbReference type="PANTHER" id="PTHR31286:SF99">
    <property type="entry name" value="DUF4283 DOMAIN-CONTAINING PROTEIN"/>
    <property type="match status" value="1"/>
</dbReference>
<dbReference type="InterPro" id="IPR040256">
    <property type="entry name" value="At4g02000-like"/>
</dbReference>
<keyword evidence="3" id="KW-1185">Reference proteome</keyword>
<dbReference type="RefSeq" id="XP_035546483.1">
    <property type="nucleotide sequence ID" value="XM_035690590.1"/>
</dbReference>
<dbReference type="KEGG" id="jre:118348584"/>
<proteinExistence type="predicted"/>
<reference evidence="4" key="1">
    <citation type="submission" date="2025-08" db="UniProtKB">
        <authorList>
            <consortium name="RefSeq"/>
        </authorList>
    </citation>
    <scope>IDENTIFICATION</scope>
    <source>
        <tissue evidence="4">Leaves</tissue>
    </source>
</reference>
<accession>A0A6P9ERK5</accession>
<dbReference type="Proteomes" id="UP000235220">
    <property type="component" value="Chromosome 1"/>
</dbReference>
<dbReference type="PANTHER" id="PTHR31286">
    <property type="entry name" value="GLYCINE-RICH CELL WALL STRUCTURAL PROTEIN 1.8-LIKE"/>
    <property type="match status" value="1"/>
</dbReference>
<dbReference type="InterPro" id="IPR025558">
    <property type="entry name" value="DUF4283"/>
</dbReference>
<gene>
    <name evidence="4" type="primary">LOC118348584</name>
</gene>
<dbReference type="Pfam" id="PF14111">
    <property type="entry name" value="DUF4283"/>
    <property type="match status" value="1"/>
</dbReference>
<dbReference type="GeneID" id="118348584"/>
<evidence type="ECO:0000313" key="3">
    <source>
        <dbReference type="Proteomes" id="UP000235220"/>
    </source>
</evidence>
<dbReference type="OrthoDB" id="1751950at2759"/>
<evidence type="ECO:0000256" key="1">
    <source>
        <dbReference type="SAM" id="MobiDB-lite"/>
    </source>
</evidence>
<evidence type="ECO:0000313" key="4">
    <source>
        <dbReference type="RefSeq" id="XP_035546483.1"/>
    </source>
</evidence>
<dbReference type="AlphaFoldDB" id="A0A6P9ERK5"/>
<feature type="region of interest" description="Disordered" evidence="1">
    <location>
        <begin position="402"/>
        <end position="442"/>
    </location>
</feature>
<feature type="compositionally biased region" description="Basic and acidic residues" evidence="1">
    <location>
        <begin position="432"/>
        <end position="442"/>
    </location>
</feature>
<feature type="domain" description="DUF4283" evidence="2">
    <location>
        <begin position="55"/>
        <end position="136"/>
    </location>
</feature>
<evidence type="ECO:0000259" key="2">
    <source>
        <dbReference type="Pfam" id="PF14111"/>
    </source>
</evidence>
<protein>
    <submittedName>
        <fullName evidence="4">Uncharacterized protein LOC118348584</fullName>
    </submittedName>
</protein>
<sequence length="442" mass="49043">MAAGEGGTGRPSFADLVSAVPQPIPEMVLAPRIPKVLDGEVYFQFTKEEIARSAEPFRYSVVLKFLKNRPSLDTVRAFIHNRWGLTATPVVSAMRRPRNVFVRMSNDVDFTKALSREVCEINGIFYRVFRWSPEFNEDAEPSRVPVWISLPGLPPNFYQESFLKMLMAPIGTFIRRDNPTRCATRTDGARLCVEVDAAKPPLSHFWIGVPGVSSSRKQEIVYETLPAFCSSCKMQGHDVRTCNPGKAGKKGGRKESTKGLLDDQEVAPNEDKVETPLLVLEDKETEDVVVEKETEAVGIGQVQLDAEKEVLPMQVADQLVQVDSEDKEKLEQIGEENHTVITNGVQLKSYVGTEDATDLMLHVGVADGAGMVTDADYVMSNMDVNQSFRADNNGMTMEQMQPVGEADSAEDVNEEVDEETMLEENCSSEPEPEQHPERGGNI</sequence>
<dbReference type="InParanoid" id="A0A6P9ERK5"/>